<keyword evidence="11" id="KW-1185">Reference proteome</keyword>
<protein>
    <recommendedName>
        <fullName evidence="6 7">Large ribosomal subunit protein bL9</fullName>
    </recommendedName>
</protein>
<dbReference type="Gene3D" id="3.10.430.100">
    <property type="entry name" value="Ribosomal protein L9, C-terminal domain"/>
    <property type="match status" value="1"/>
</dbReference>
<dbReference type="GO" id="GO:0019843">
    <property type="term" value="F:rRNA binding"/>
    <property type="evidence" value="ECO:0007669"/>
    <property type="project" value="UniProtKB-UniRule"/>
</dbReference>
<dbReference type="SUPFAM" id="SSF55658">
    <property type="entry name" value="L9 N-domain-like"/>
    <property type="match status" value="1"/>
</dbReference>
<comment type="caution">
    <text evidence="10">The sequence shown here is derived from an EMBL/GenBank/DDBJ whole genome shotgun (WGS) entry which is preliminary data.</text>
</comment>
<dbReference type="GO" id="GO:0003735">
    <property type="term" value="F:structural constituent of ribosome"/>
    <property type="evidence" value="ECO:0007669"/>
    <property type="project" value="InterPro"/>
</dbReference>
<dbReference type="InterPro" id="IPR020069">
    <property type="entry name" value="Ribosomal_bL9_C"/>
</dbReference>
<dbReference type="InterPro" id="IPR009027">
    <property type="entry name" value="Ribosomal_bL9/RNase_H1_N"/>
</dbReference>
<dbReference type="GO" id="GO:0006412">
    <property type="term" value="P:translation"/>
    <property type="evidence" value="ECO:0007669"/>
    <property type="project" value="UniProtKB-UniRule"/>
</dbReference>
<feature type="compositionally biased region" description="Basic and acidic residues" evidence="8">
    <location>
        <begin position="190"/>
        <end position="199"/>
    </location>
</feature>
<dbReference type="RefSeq" id="WP_067908412.1">
    <property type="nucleotide sequence ID" value="NZ_KQ954244.1"/>
</dbReference>
<dbReference type="InterPro" id="IPR036791">
    <property type="entry name" value="Ribosomal_bL9_C_sf"/>
</dbReference>
<dbReference type="Proteomes" id="UP000058012">
    <property type="component" value="Unassembled WGS sequence"/>
</dbReference>
<feature type="domain" description="Ribosomal protein L9" evidence="9">
    <location>
        <begin position="13"/>
        <end position="40"/>
    </location>
</feature>
<dbReference type="NCBIfam" id="TIGR00158">
    <property type="entry name" value="L9"/>
    <property type="match status" value="1"/>
</dbReference>
<evidence type="ECO:0000256" key="6">
    <source>
        <dbReference type="ARBA" id="ARBA00035292"/>
    </source>
</evidence>
<feature type="region of interest" description="Disordered" evidence="8">
    <location>
        <begin position="174"/>
        <end position="199"/>
    </location>
</feature>
<dbReference type="AlphaFoldDB" id="A0A117UVH0"/>
<dbReference type="PROSITE" id="PS00651">
    <property type="entry name" value="RIBOSOMAL_L9"/>
    <property type="match status" value="1"/>
</dbReference>
<evidence type="ECO:0000256" key="8">
    <source>
        <dbReference type="SAM" id="MobiDB-lite"/>
    </source>
</evidence>
<dbReference type="HAMAP" id="MF_00503">
    <property type="entry name" value="Ribosomal_bL9"/>
    <property type="match status" value="1"/>
</dbReference>
<keyword evidence="2 7" id="KW-0699">rRNA-binding</keyword>
<keyword evidence="4 7" id="KW-0689">Ribosomal protein</keyword>
<keyword evidence="3 7" id="KW-0694">RNA-binding</keyword>
<comment type="function">
    <text evidence="7">Binds to the 23S rRNA.</text>
</comment>
<name>A0A117UVH0_9SPHN</name>
<evidence type="ECO:0000256" key="7">
    <source>
        <dbReference type="HAMAP-Rule" id="MF_00503"/>
    </source>
</evidence>
<keyword evidence="5 7" id="KW-0687">Ribonucleoprotein</keyword>
<dbReference type="GO" id="GO:1990904">
    <property type="term" value="C:ribonucleoprotein complex"/>
    <property type="evidence" value="ECO:0007669"/>
    <property type="project" value="UniProtKB-KW"/>
</dbReference>
<evidence type="ECO:0000256" key="2">
    <source>
        <dbReference type="ARBA" id="ARBA00022730"/>
    </source>
</evidence>
<dbReference type="InterPro" id="IPR020070">
    <property type="entry name" value="Ribosomal_bL9_N"/>
</dbReference>
<evidence type="ECO:0000256" key="5">
    <source>
        <dbReference type="ARBA" id="ARBA00023274"/>
    </source>
</evidence>
<dbReference type="InterPro" id="IPR020594">
    <property type="entry name" value="Ribosomal_bL9_bac/chp"/>
</dbReference>
<evidence type="ECO:0000313" key="10">
    <source>
        <dbReference type="EMBL" id="KUR71634.1"/>
    </source>
</evidence>
<evidence type="ECO:0000256" key="4">
    <source>
        <dbReference type="ARBA" id="ARBA00022980"/>
    </source>
</evidence>
<comment type="similarity">
    <text evidence="1 7">Belongs to the bacterial ribosomal protein bL9 family.</text>
</comment>
<evidence type="ECO:0000256" key="3">
    <source>
        <dbReference type="ARBA" id="ARBA00022884"/>
    </source>
</evidence>
<dbReference type="InterPro" id="IPR000244">
    <property type="entry name" value="Ribosomal_bL9"/>
</dbReference>
<dbReference type="SUPFAM" id="SSF55653">
    <property type="entry name" value="Ribosomal protein L9 C-domain"/>
    <property type="match status" value="1"/>
</dbReference>
<accession>A0A117UVH0</accession>
<dbReference type="InterPro" id="IPR036935">
    <property type="entry name" value="Ribosomal_bL9_N_sf"/>
</dbReference>
<dbReference type="Gene3D" id="3.40.5.10">
    <property type="entry name" value="Ribosomal protein L9, N-terminal domain"/>
    <property type="match status" value="1"/>
</dbReference>
<dbReference type="OrthoDB" id="9788336at2"/>
<evidence type="ECO:0000313" key="11">
    <source>
        <dbReference type="Proteomes" id="UP000058012"/>
    </source>
</evidence>
<reference evidence="10 11" key="1">
    <citation type="submission" date="2015-10" db="EMBL/GenBank/DDBJ databases">
        <title>Draft genome sequence of Novosphingobium fuchskuhlense DSM 25065 isolated from a surface water sample of the southwest basin of Lake Grosse Fuchskuhle.</title>
        <authorList>
            <person name="Ruckert C."/>
            <person name="Winkler A."/>
            <person name="Glaeser J."/>
            <person name="Grossart H.-P."/>
            <person name="Kalinowski J."/>
            <person name="Glaeser S."/>
        </authorList>
    </citation>
    <scope>NUCLEOTIDE SEQUENCE [LARGE SCALE GENOMIC DNA]</scope>
    <source>
        <strain evidence="10 11">FNE08-7</strain>
    </source>
</reference>
<dbReference type="GO" id="GO:0005840">
    <property type="term" value="C:ribosome"/>
    <property type="evidence" value="ECO:0007669"/>
    <property type="project" value="UniProtKB-KW"/>
</dbReference>
<dbReference type="Pfam" id="PF01281">
    <property type="entry name" value="Ribosomal_L9_N"/>
    <property type="match status" value="1"/>
</dbReference>
<gene>
    <name evidence="7" type="primary">rplI</name>
    <name evidence="10" type="ORF">AQZ52_08440</name>
</gene>
<dbReference type="STRING" id="1117702.AQZ52_08440"/>
<dbReference type="EMBL" id="LLZS01000006">
    <property type="protein sequence ID" value="KUR71634.1"/>
    <property type="molecule type" value="Genomic_DNA"/>
</dbReference>
<dbReference type="PANTHER" id="PTHR21368">
    <property type="entry name" value="50S RIBOSOMAL PROTEIN L9"/>
    <property type="match status" value="1"/>
</dbReference>
<organism evidence="10 11">
    <name type="scientific">Novosphingobium fuchskuhlense</name>
    <dbReference type="NCBI Taxonomy" id="1117702"/>
    <lineage>
        <taxon>Bacteria</taxon>
        <taxon>Pseudomonadati</taxon>
        <taxon>Pseudomonadota</taxon>
        <taxon>Alphaproteobacteria</taxon>
        <taxon>Sphingomonadales</taxon>
        <taxon>Sphingomonadaceae</taxon>
        <taxon>Novosphingobium</taxon>
    </lineage>
</organism>
<evidence type="ECO:0000259" key="9">
    <source>
        <dbReference type="PROSITE" id="PS00651"/>
    </source>
</evidence>
<proteinExistence type="inferred from homology"/>
<evidence type="ECO:0000256" key="1">
    <source>
        <dbReference type="ARBA" id="ARBA00010605"/>
    </source>
</evidence>
<sequence>MQIILLERIEKLGSIGDVVTVKDGYARNFLLPNKKALRANEANRKVFEANRAKIEADNAARRTDAQAEAGNVEGKEVVLIRASSNAGQLYGSVSVRDIVDALVEQGAKVTKSMVVLERPIKTIGISTVKVALHPEVSVTVKVNVARSPDEAALQSQGVDVIDAMFDTEVGGFTEEYDPNAEPGEIPADLLEERAEGTEA</sequence>
<dbReference type="Pfam" id="PF03948">
    <property type="entry name" value="Ribosomal_L9_C"/>
    <property type="match status" value="1"/>
</dbReference>